<dbReference type="GO" id="GO:0022857">
    <property type="term" value="F:transmembrane transporter activity"/>
    <property type="evidence" value="ECO:0007669"/>
    <property type="project" value="InterPro"/>
</dbReference>
<dbReference type="AlphaFoldDB" id="Q3A8I8"/>
<evidence type="ECO:0000256" key="3">
    <source>
        <dbReference type="ARBA" id="ARBA00022448"/>
    </source>
</evidence>
<proteinExistence type="inferred from homology"/>
<feature type="transmembrane region" description="Helical" evidence="8">
    <location>
        <begin position="438"/>
        <end position="457"/>
    </location>
</feature>
<dbReference type="InterPro" id="IPR050277">
    <property type="entry name" value="Sodium:Solute_Symporter"/>
</dbReference>
<dbReference type="Proteomes" id="UP000002534">
    <property type="component" value="Chromosome"/>
</dbReference>
<dbReference type="HOGENOM" id="CLU_018808_15_3_7"/>
<evidence type="ECO:0000256" key="8">
    <source>
        <dbReference type="SAM" id="Phobius"/>
    </source>
</evidence>
<accession>Q3A8I8</accession>
<feature type="transmembrane region" description="Helical" evidence="8">
    <location>
        <begin position="121"/>
        <end position="139"/>
    </location>
</feature>
<comment type="subcellular location">
    <subcellularLocation>
        <location evidence="1">Membrane</location>
        <topology evidence="1">Multi-pass membrane protein</topology>
    </subcellularLocation>
</comment>
<dbReference type="eggNOG" id="COG0591">
    <property type="taxonomic scope" value="Bacteria"/>
</dbReference>
<keyword evidence="10" id="KW-1185">Reference proteome</keyword>
<organism evidence="9 10">
    <name type="scientific">Syntrophotalea carbinolica (strain DSM 2380 / NBRC 103641 / GraBd1)</name>
    <name type="common">Pelobacter carbinolicus</name>
    <dbReference type="NCBI Taxonomy" id="338963"/>
    <lineage>
        <taxon>Bacteria</taxon>
        <taxon>Pseudomonadati</taxon>
        <taxon>Thermodesulfobacteriota</taxon>
        <taxon>Desulfuromonadia</taxon>
        <taxon>Desulfuromonadales</taxon>
        <taxon>Syntrophotaleaceae</taxon>
        <taxon>Syntrophotalea</taxon>
    </lineage>
</organism>
<sequence length="468" mass="49511">MTDLHLTDQIIILVYLTFVLGLGLWSGRRVRDLEDYAVGDRGYSALVIAMTLSASFIGGGFTMGNAEKVFTLGIINILVLWGFSLKEILVAGFIGPRMGHFPNAISVGDVMEVNYGKIGKVITGVFSVLLCAGILGAQVGGMGYLFNLFLGLSVPTGILLGMSIVILYDTLGGMRSVVATDVLQFCVLALGIPLALILGIRQVGGLEALAARVPMDHFNLTAHLTPVQILSLFLTFLLGETLVPPYVRRLFISRKTRAICRGTLWSGLFSIPFFAIAGGIGLLALGLNPELNPNLALPYVVETVLPIGLRGLVVAGIIAVVMSSADSFLNSASVAFVNDIVNPLRRHPLTPKRGLLFARLATLLTGSISVVFAIRIKSLIDILIYAYNFWSPIILVPLAATLLGVRAGTAAFCAGAAAGLGGVFIWNQVLGTPGGFDGLLVGVFANLLVFCVTARLCRQPATVPEGVA</sequence>
<dbReference type="InterPro" id="IPR001734">
    <property type="entry name" value="Na/solute_symporter"/>
</dbReference>
<evidence type="ECO:0000313" key="9">
    <source>
        <dbReference type="EMBL" id="ABA87304.1"/>
    </source>
</evidence>
<evidence type="ECO:0000256" key="4">
    <source>
        <dbReference type="ARBA" id="ARBA00022692"/>
    </source>
</evidence>
<feature type="transmembrane region" description="Helical" evidence="8">
    <location>
        <begin position="382"/>
        <end position="400"/>
    </location>
</feature>
<dbReference type="Gene3D" id="1.20.1730.10">
    <property type="entry name" value="Sodium/glucose cotransporter"/>
    <property type="match status" value="1"/>
</dbReference>
<dbReference type="KEGG" id="pca:Pcar_0041"/>
<protein>
    <submittedName>
        <fullName evidence="9">Sodium/solute symporter family protein</fullName>
    </submittedName>
</protein>
<reference evidence="9 10" key="2">
    <citation type="journal article" date="2012" name="BMC Genomics">
        <title>The genome of Pelobacter carbinolicus reveals surprising metabolic capabilities and physiological features.</title>
        <authorList>
            <person name="Aklujkar M."/>
            <person name="Haveman S.A."/>
            <person name="Didonato R.Jr."/>
            <person name="Chertkov O."/>
            <person name="Han C.S."/>
            <person name="Land M.L."/>
            <person name="Brown P."/>
            <person name="Lovley D.R."/>
        </authorList>
    </citation>
    <scope>NUCLEOTIDE SEQUENCE [LARGE SCALE GENOMIC DNA]</scope>
    <source>
        <strain evidence="10">DSM 2380 / NBRC 103641 / GraBd1</strain>
    </source>
</reference>
<dbReference type="RefSeq" id="WP_011339688.1">
    <property type="nucleotide sequence ID" value="NC_007498.2"/>
</dbReference>
<dbReference type="CDD" id="cd10322">
    <property type="entry name" value="SLC5sbd"/>
    <property type="match status" value="1"/>
</dbReference>
<dbReference type="InterPro" id="IPR038377">
    <property type="entry name" value="Na/Glc_symporter_sf"/>
</dbReference>
<evidence type="ECO:0000256" key="5">
    <source>
        <dbReference type="ARBA" id="ARBA00022989"/>
    </source>
</evidence>
<feature type="transmembrane region" description="Helical" evidence="8">
    <location>
        <begin position="407"/>
        <end position="426"/>
    </location>
</feature>
<dbReference type="PANTHER" id="PTHR48086">
    <property type="entry name" value="SODIUM/PROLINE SYMPORTER-RELATED"/>
    <property type="match status" value="1"/>
</dbReference>
<evidence type="ECO:0000256" key="2">
    <source>
        <dbReference type="ARBA" id="ARBA00006434"/>
    </source>
</evidence>
<feature type="transmembrane region" description="Helical" evidence="8">
    <location>
        <begin position="264"/>
        <end position="287"/>
    </location>
</feature>
<name>Q3A8I8_SYNC1</name>
<dbReference type="OrthoDB" id="9814523at2"/>
<evidence type="ECO:0000256" key="6">
    <source>
        <dbReference type="ARBA" id="ARBA00023136"/>
    </source>
</evidence>
<dbReference type="Pfam" id="PF00474">
    <property type="entry name" value="SSF"/>
    <property type="match status" value="1"/>
</dbReference>
<keyword evidence="3" id="KW-0813">Transport</keyword>
<feature type="transmembrane region" description="Helical" evidence="8">
    <location>
        <begin position="45"/>
        <end position="63"/>
    </location>
</feature>
<feature type="transmembrane region" description="Helical" evidence="8">
    <location>
        <begin position="145"/>
        <end position="170"/>
    </location>
</feature>
<dbReference type="PANTHER" id="PTHR48086:SF7">
    <property type="entry name" value="SODIUM-SOLUTE SYMPORTER-RELATED"/>
    <property type="match status" value="1"/>
</dbReference>
<feature type="transmembrane region" description="Helical" evidence="8">
    <location>
        <begin position="307"/>
        <end position="325"/>
    </location>
</feature>
<evidence type="ECO:0000256" key="1">
    <source>
        <dbReference type="ARBA" id="ARBA00004141"/>
    </source>
</evidence>
<keyword evidence="5 8" id="KW-1133">Transmembrane helix</keyword>
<feature type="transmembrane region" description="Helical" evidence="8">
    <location>
        <begin position="6"/>
        <end position="25"/>
    </location>
</feature>
<feature type="transmembrane region" description="Helical" evidence="8">
    <location>
        <begin position="182"/>
        <end position="200"/>
    </location>
</feature>
<dbReference type="EMBL" id="CP000142">
    <property type="protein sequence ID" value="ABA87304.1"/>
    <property type="molecule type" value="Genomic_DNA"/>
</dbReference>
<keyword evidence="4 8" id="KW-0812">Transmembrane</keyword>
<keyword evidence="6 8" id="KW-0472">Membrane</keyword>
<dbReference type="PROSITE" id="PS50283">
    <property type="entry name" value="NA_SOLUT_SYMP_3"/>
    <property type="match status" value="1"/>
</dbReference>
<comment type="similarity">
    <text evidence="2 7">Belongs to the sodium:solute symporter (SSF) (TC 2.A.21) family.</text>
</comment>
<dbReference type="GO" id="GO:0005886">
    <property type="term" value="C:plasma membrane"/>
    <property type="evidence" value="ECO:0007669"/>
    <property type="project" value="TreeGrafter"/>
</dbReference>
<reference evidence="10" key="1">
    <citation type="submission" date="2005-10" db="EMBL/GenBank/DDBJ databases">
        <title>Complete sequence of Pelobacter carbinolicus DSM 2380.</title>
        <authorList>
            <person name="Copeland A."/>
            <person name="Lucas S."/>
            <person name="Lapidus A."/>
            <person name="Barry K."/>
            <person name="Detter J.C."/>
            <person name="Glavina T."/>
            <person name="Hammon N."/>
            <person name="Israni S."/>
            <person name="Pitluck S."/>
            <person name="Chertkov O."/>
            <person name="Schmutz J."/>
            <person name="Larimer F."/>
            <person name="Land M."/>
            <person name="Kyrpides N."/>
            <person name="Ivanova N."/>
            <person name="Richardson P."/>
        </authorList>
    </citation>
    <scope>NUCLEOTIDE SEQUENCE [LARGE SCALE GENOMIC DNA]</scope>
    <source>
        <strain evidence="10">DSM 2380 / NBRC 103641 / GraBd1</strain>
    </source>
</reference>
<dbReference type="STRING" id="338963.Pcar_0041"/>
<evidence type="ECO:0000256" key="7">
    <source>
        <dbReference type="RuleBase" id="RU362091"/>
    </source>
</evidence>
<feature type="transmembrane region" description="Helical" evidence="8">
    <location>
        <begin position="220"/>
        <end position="243"/>
    </location>
</feature>
<evidence type="ECO:0000313" key="10">
    <source>
        <dbReference type="Proteomes" id="UP000002534"/>
    </source>
</evidence>
<gene>
    <name evidence="9" type="ordered locus">Pcar_0041</name>
</gene>
<feature type="transmembrane region" description="Helical" evidence="8">
    <location>
        <begin position="355"/>
        <end position="376"/>
    </location>
</feature>
<feature type="transmembrane region" description="Helical" evidence="8">
    <location>
        <begin position="69"/>
        <end position="94"/>
    </location>
</feature>